<evidence type="ECO:0000313" key="5">
    <source>
        <dbReference type="Proteomes" id="UP001295463"/>
    </source>
</evidence>
<organism evidence="4 5">
    <name type="scientific">Trichlorobacter ammonificans</name>
    <dbReference type="NCBI Taxonomy" id="2916410"/>
    <lineage>
        <taxon>Bacteria</taxon>
        <taxon>Pseudomonadati</taxon>
        <taxon>Thermodesulfobacteriota</taxon>
        <taxon>Desulfuromonadia</taxon>
        <taxon>Geobacterales</taxon>
        <taxon>Geobacteraceae</taxon>
        <taxon>Trichlorobacter</taxon>
    </lineage>
</organism>
<evidence type="ECO:0000313" key="4">
    <source>
        <dbReference type="EMBL" id="CAH2030183.1"/>
    </source>
</evidence>
<protein>
    <submittedName>
        <fullName evidence="4">Methyltransferase small</fullName>
    </submittedName>
</protein>
<dbReference type="InterPro" id="IPR050210">
    <property type="entry name" value="tRNA_Adenine-N(6)_MTase"/>
</dbReference>
<dbReference type="Proteomes" id="UP001295463">
    <property type="component" value="Chromosome"/>
</dbReference>
<sequence length="252" mass="27584">MQTEALTRDELKRFSLVLDQPKDGYRFTLDPLLLCDFSAAADERAIADLGSGSGVMALVLARMAPAARVTALEKEPAMATLAEGNVRLNDLGERVHVLREDVLHLRRHLPVSCMDLVVSNPPYRKPGRGRLNPHPGKLAARHETSAGLADFLAAAKYLVKPSGRICFVYHPARLPEFMAVATQLKLTVRRLRLVHGTPEAPAKVFLAELTKGGRVAETTVLPPLVVRTDGQNYTDEVRTLLLGSREPTVAQT</sequence>
<keyword evidence="1 4" id="KW-0808">Transferase</keyword>
<dbReference type="SUPFAM" id="SSF53335">
    <property type="entry name" value="S-adenosyl-L-methionine-dependent methyltransferases"/>
    <property type="match status" value="1"/>
</dbReference>
<reference evidence="4 5" key="1">
    <citation type="submission" date="2022-03" db="EMBL/GenBank/DDBJ databases">
        <authorList>
            <person name="Koch H."/>
        </authorList>
    </citation>
    <scope>NUCLEOTIDE SEQUENCE [LARGE SCALE GENOMIC DNA]</scope>
    <source>
        <strain evidence="4 5">G1</strain>
    </source>
</reference>
<dbReference type="Gene3D" id="3.40.50.150">
    <property type="entry name" value="Vaccinia Virus protein VP39"/>
    <property type="match status" value="1"/>
</dbReference>
<dbReference type="InterPro" id="IPR007848">
    <property type="entry name" value="Small_mtfrase_dom"/>
</dbReference>
<keyword evidence="5" id="KW-1185">Reference proteome</keyword>
<dbReference type="EMBL" id="OW150024">
    <property type="protein sequence ID" value="CAH2030183.1"/>
    <property type="molecule type" value="Genomic_DNA"/>
</dbReference>
<dbReference type="PANTHER" id="PTHR47739">
    <property type="entry name" value="TRNA1(VAL) (ADENINE(37)-N6)-METHYLTRANSFERASE"/>
    <property type="match status" value="1"/>
</dbReference>
<dbReference type="Pfam" id="PF05175">
    <property type="entry name" value="MTS"/>
    <property type="match status" value="1"/>
</dbReference>
<evidence type="ECO:0000256" key="1">
    <source>
        <dbReference type="ARBA" id="ARBA00022603"/>
    </source>
</evidence>
<evidence type="ECO:0000259" key="3">
    <source>
        <dbReference type="Pfam" id="PF05175"/>
    </source>
</evidence>
<keyword evidence="1 4" id="KW-0489">Methyltransferase</keyword>
<dbReference type="InterPro" id="IPR002052">
    <property type="entry name" value="DNA_methylase_N6_adenine_CS"/>
</dbReference>
<dbReference type="InterPro" id="IPR029063">
    <property type="entry name" value="SAM-dependent_MTases_sf"/>
</dbReference>
<feature type="domain" description="Methyltransferase small" evidence="3">
    <location>
        <begin position="32"/>
        <end position="127"/>
    </location>
</feature>
<name>A0ABN8HFX4_9BACT</name>
<dbReference type="PANTHER" id="PTHR47739:SF1">
    <property type="entry name" value="TRNA1(VAL) (ADENINE(37)-N6)-METHYLTRANSFERASE"/>
    <property type="match status" value="1"/>
</dbReference>
<dbReference type="RefSeq" id="WP_305731136.1">
    <property type="nucleotide sequence ID" value="NZ_OW150024.1"/>
</dbReference>
<dbReference type="CDD" id="cd02440">
    <property type="entry name" value="AdoMet_MTases"/>
    <property type="match status" value="1"/>
</dbReference>
<evidence type="ECO:0000256" key="2">
    <source>
        <dbReference type="ARBA" id="ARBA00022691"/>
    </source>
</evidence>
<proteinExistence type="predicted"/>
<dbReference type="PROSITE" id="PS00092">
    <property type="entry name" value="N6_MTASE"/>
    <property type="match status" value="1"/>
</dbReference>
<dbReference type="GO" id="GO:0008168">
    <property type="term" value="F:methyltransferase activity"/>
    <property type="evidence" value="ECO:0007669"/>
    <property type="project" value="UniProtKB-KW"/>
</dbReference>
<accession>A0ABN8HFX4</accession>
<keyword evidence="2" id="KW-0949">S-adenosyl-L-methionine</keyword>
<dbReference type="GO" id="GO:0032259">
    <property type="term" value="P:methylation"/>
    <property type="evidence" value="ECO:0007669"/>
    <property type="project" value="UniProtKB-KW"/>
</dbReference>
<gene>
    <name evidence="4" type="ORF">GEAMG1_0361</name>
</gene>